<dbReference type="InterPro" id="IPR045756">
    <property type="entry name" value="DUF6183"/>
</dbReference>
<protein>
    <submittedName>
        <fullName evidence="1">Uncharacterized protein</fullName>
    </submittedName>
</protein>
<organism evidence="1 2">
    <name type="scientific">Asanoa hainanensis</name>
    <dbReference type="NCBI Taxonomy" id="560556"/>
    <lineage>
        <taxon>Bacteria</taxon>
        <taxon>Bacillati</taxon>
        <taxon>Actinomycetota</taxon>
        <taxon>Actinomycetes</taxon>
        <taxon>Micromonosporales</taxon>
        <taxon>Micromonosporaceae</taxon>
        <taxon>Asanoa</taxon>
    </lineage>
</organism>
<reference evidence="1 2" key="1">
    <citation type="submission" date="2017-06" db="EMBL/GenBank/DDBJ databases">
        <authorList>
            <person name="Kim H.J."/>
            <person name="Triplett B.A."/>
        </authorList>
    </citation>
    <scope>NUCLEOTIDE SEQUENCE [LARGE SCALE GENOMIC DNA]</scope>
    <source>
        <strain evidence="1 2">CGMCC 4.5593</strain>
    </source>
</reference>
<sequence length="357" mass="37965">MTEVRNIVDGLPRLERVTEVWEMSERRLADGDAEFLADLGIALTQRYGQDRKTVWQYRAVFDHLVRLLTTTPGPANVEQVLRLVDGVRAPYLASLLAAGQSPRDLAAALANGGPGEELRVCLVHELVLRGVPESEFAAWAVPSDHPLGWLPLSLTALEGRPSLPNYNVHGSSATLPYGPFDGPTTRPDIRPWPSATETTTGATASAMATAVAGWADESNGRIEARVFEASSAIDDVASTLPGLGLASLGEDDHFTFAPCTPGEAWRVLFAAASTGGAYNAGAHGAYGRLAAWRSVAALAGAPVDASVAEVDQVAHAAAWYQFGARNDWFEQVAWDVGLVAVTADRRRIAVLAATDTD</sequence>
<dbReference type="AlphaFoldDB" id="A0A239P8H8"/>
<dbReference type="RefSeq" id="WP_089254050.1">
    <property type="nucleotide sequence ID" value="NZ_FZPH01000015.1"/>
</dbReference>
<evidence type="ECO:0000313" key="1">
    <source>
        <dbReference type="EMBL" id="SNT63390.1"/>
    </source>
</evidence>
<evidence type="ECO:0000313" key="2">
    <source>
        <dbReference type="Proteomes" id="UP000198362"/>
    </source>
</evidence>
<dbReference type="OrthoDB" id="3872040at2"/>
<dbReference type="Pfam" id="PF19681">
    <property type="entry name" value="DUF6183"/>
    <property type="match status" value="1"/>
</dbReference>
<gene>
    <name evidence="1" type="ORF">SAMN05421812_11583</name>
</gene>
<accession>A0A239P8H8</accession>
<dbReference type="EMBL" id="FZPH01000015">
    <property type="protein sequence ID" value="SNT63390.1"/>
    <property type="molecule type" value="Genomic_DNA"/>
</dbReference>
<proteinExistence type="predicted"/>
<name>A0A239P8H8_9ACTN</name>
<dbReference type="Proteomes" id="UP000198362">
    <property type="component" value="Unassembled WGS sequence"/>
</dbReference>
<keyword evidence="2" id="KW-1185">Reference proteome</keyword>